<organism evidence="6 7">
    <name type="scientific">Microbispora hainanensis</name>
    <dbReference type="NCBI Taxonomy" id="568844"/>
    <lineage>
        <taxon>Bacteria</taxon>
        <taxon>Bacillati</taxon>
        <taxon>Actinomycetota</taxon>
        <taxon>Actinomycetes</taxon>
        <taxon>Streptosporangiales</taxon>
        <taxon>Streptosporangiaceae</taxon>
        <taxon>Microbispora</taxon>
    </lineage>
</organism>
<evidence type="ECO:0000256" key="1">
    <source>
        <dbReference type="ARBA" id="ARBA00007074"/>
    </source>
</evidence>
<dbReference type="EMBL" id="CP108085">
    <property type="protein sequence ID" value="WUP74156.1"/>
    <property type="molecule type" value="Genomic_DNA"/>
</dbReference>
<dbReference type="RefSeq" id="WP_328709113.1">
    <property type="nucleotide sequence ID" value="NZ_CP108085.1"/>
</dbReference>
<accession>A0ABZ1SN14</accession>
<sequence length="224" mass="22736">MIEEAALAKTLAAGASLVAGIALLIGLAGVARYAAMSASAVCDYPSPSASELRSEQPRTTSPTAAVGLCAELSPGEIPAEALAGAERGIIAVQAALRMRGTPYSWGGGGPAGPSFGIGRGAGTRGFDCSGLAEYAWARAGARIGGDTSEQWNAGVHVPRSQIRPGDLIFFASNPASPATIHHVGIAIDATRMVHAPFTGSTVRIDTWAGVPSREREFAGAVRPA</sequence>
<keyword evidence="2" id="KW-0645">Protease</keyword>
<evidence type="ECO:0000256" key="2">
    <source>
        <dbReference type="ARBA" id="ARBA00022670"/>
    </source>
</evidence>
<protein>
    <submittedName>
        <fullName evidence="6">NlpC/P60 family protein</fullName>
    </submittedName>
</protein>
<feature type="domain" description="NlpC/P60" evidence="5">
    <location>
        <begin position="84"/>
        <end position="224"/>
    </location>
</feature>
<dbReference type="InterPro" id="IPR038765">
    <property type="entry name" value="Papain-like_cys_pep_sf"/>
</dbReference>
<dbReference type="Proteomes" id="UP001432011">
    <property type="component" value="Chromosome"/>
</dbReference>
<dbReference type="PANTHER" id="PTHR47359:SF3">
    <property type="entry name" value="NLP_P60 DOMAIN-CONTAINING PROTEIN-RELATED"/>
    <property type="match status" value="1"/>
</dbReference>
<name>A0ABZ1SN14_9ACTN</name>
<dbReference type="PROSITE" id="PS51935">
    <property type="entry name" value="NLPC_P60"/>
    <property type="match status" value="1"/>
</dbReference>
<proteinExistence type="inferred from homology"/>
<keyword evidence="3" id="KW-0378">Hydrolase</keyword>
<keyword evidence="4" id="KW-0788">Thiol protease</keyword>
<dbReference type="SUPFAM" id="SSF54001">
    <property type="entry name" value="Cysteine proteinases"/>
    <property type="match status" value="1"/>
</dbReference>
<keyword evidence="7" id="KW-1185">Reference proteome</keyword>
<evidence type="ECO:0000256" key="4">
    <source>
        <dbReference type="ARBA" id="ARBA00022807"/>
    </source>
</evidence>
<dbReference type="InterPro" id="IPR051794">
    <property type="entry name" value="PG_Endopeptidase_C40"/>
</dbReference>
<evidence type="ECO:0000259" key="5">
    <source>
        <dbReference type="PROSITE" id="PS51935"/>
    </source>
</evidence>
<gene>
    <name evidence="6" type="ORF">OG913_33030</name>
</gene>
<dbReference type="PANTHER" id="PTHR47359">
    <property type="entry name" value="PEPTIDOGLYCAN DL-ENDOPEPTIDASE CWLO"/>
    <property type="match status" value="1"/>
</dbReference>
<evidence type="ECO:0000313" key="7">
    <source>
        <dbReference type="Proteomes" id="UP001432011"/>
    </source>
</evidence>
<dbReference type="Gene3D" id="3.90.1720.10">
    <property type="entry name" value="endopeptidase domain like (from Nostoc punctiforme)"/>
    <property type="match status" value="1"/>
</dbReference>
<dbReference type="Pfam" id="PF00877">
    <property type="entry name" value="NLPC_P60"/>
    <property type="match status" value="1"/>
</dbReference>
<dbReference type="InterPro" id="IPR000064">
    <property type="entry name" value="NLP_P60_dom"/>
</dbReference>
<reference evidence="6" key="1">
    <citation type="submission" date="2022-10" db="EMBL/GenBank/DDBJ databases">
        <title>The complete genomes of actinobacterial strains from the NBC collection.</title>
        <authorList>
            <person name="Joergensen T.S."/>
            <person name="Alvarez Arevalo M."/>
            <person name="Sterndorff E.B."/>
            <person name="Faurdal D."/>
            <person name="Vuksanovic O."/>
            <person name="Mourched A.-S."/>
            <person name="Charusanti P."/>
            <person name="Shaw S."/>
            <person name="Blin K."/>
            <person name="Weber T."/>
        </authorList>
    </citation>
    <scope>NUCLEOTIDE SEQUENCE</scope>
    <source>
        <strain evidence="6">NBC_00254</strain>
    </source>
</reference>
<comment type="similarity">
    <text evidence="1">Belongs to the peptidase C40 family.</text>
</comment>
<evidence type="ECO:0000256" key="3">
    <source>
        <dbReference type="ARBA" id="ARBA00022801"/>
    </source>
</evidence>
<evidence type="ECO:0000313" key="6">
    <source>
        <dbReference type="EMBL" id="WUP74156.1"/>
    </source>
</evidence>